<comment type="caution">
    <text evidence="1">The sequence shown here is derived from an EMBL/GenBank/DDBJ whole genome shotgun (WGS) entry which is preliminary data.</text>
</comment>
<dbReference type="Proteomes" id="UP001596540">
    <property type="component" value="Unassembled WGS sequence"/>
</dbReference>
<keyword evidence="2" id="KW-1185">Reference proteome</keyword>
<dbReference type="RefSeq" id="WP_379873437.1">
    <property type="nucleotide sequence ID" value="NZ_JBHTBH010000014.1"/>
</dbReference>
<reference evidence="2" key="1">
    <citation type="journal article" date="2019" name="Int. J. Syst. Evol. Microbiol.">
        <title>The Global Catalogue of Microorganisms (GCM) 10K type strain sequencing project: providing services to taxonomists for standard genome sequencing and annotation.</title>
        <authorList>
            <consortium name="The Broad Institute Genomics Platform"/>
            <consortium name="The Broad Institute Genome Sequencing Center for Infectious Disease"/>
            <person name="Wu L."/>
            <person name="Ma J."/>
        </authorList>
    </citation>
    <scope>NUCLEOTIDE SEQUENCE [LARGE SCALE GENOMIC DNA]</scope>
    <source>
        <strain evidence="2">CGMCC 4.7382</strain>
    </source>
</reference>
<sequence>MTFTPYFATTAPFEITSGTRASGITRGTVFTGAVADAVYRDGALVSVDVDTDGRIGLAGKRLRVDTPEELSKLLIQVPREATSSESPWLYTYTDDHGATLKVSEETLHVRVVSCQGVEPPYEVNLPWEEEDVLALVRSILAAVSLDDDYEVVARERA</sequence>
<organism evidence="1 2">
    <name type="scientific">Marinactinospora rubrisoli</name>
    <dbReference type="NCBI Taxonomy" id="2715399"/>
    <lineage>
        <taxon>Bacteria</taxon>
        <taxon>Bacillati</taxon>
        <taxon>Actinomycetota</taxon>
        <taxon>Actinomycetes</taxon>
        <taxon>Streptosporangiales</taxon>
        <taxon>Nocardiopsidaceae</taxon>
        <taxon>Marinactinospora</taxon>
    </lineage>
</organism>
<proteinExistence type="predicted"/>
<accession>A0ABW2KN23</accession>
<evidence type="ECO:0000313" key="1">
    <source>
        <dbReference type="EMBL" id="MFC7330790.1"/>
    </source>
</evidence>
<dbReference type="EMBL" id="JBHTBH010000014">
    <property type="protein sequence ID" value="MFC7330790.1"/>
    <property type="molecule type" value="Genomic_DNA"/>
</dbReference>
<gene>
    <name evidence="1" type="ORF">ACFQRF_23945</name>
</gene>
<protein>
    <submittedName>
        <fullName evidence="1">Uncharacterized protein</fullName>
    </submittedName>
</protein>
<evidence type="ECO:0000313" key="2">
    <source>
        <dbReference type="Proteomes" id="UP001596540"/>
    </source>
</evidence>
<name>A0ABW2KN23_9ACTN</name>